<dbReference type="InterPro" id="IPR001736">
    <property type="entry name" value="PLipase_D/transphosphatidylase"/>
</dbReference>
<geneLocation type="plasmid" evidence="2">
    <name>plasmindA</name>
</geneLocation>
<gene>
    <name evidence="2" type="ORF">AAF463_21450</name>
</gene>
<dbReference type="InterPro" id="IPR025202">
    <property type="entry name" value="PLD-like_dom"/>
</dbReference>
<sequence length="614" mass="69102">MTKNDSSHKIFVKIPFGFGTYRLKILRSQKWGAIDLMILISLLEGPKTSQQISTESSLPKQLIIEILIPLMKAGWVEIVNSDNQFLFTLTERGVAVADGEDLPPNQDPMSVVRSFLIDPLTEECYRFEKKKRKQNYLIYKRPKANSLAKQYGNYCIELKVLNPKFSPKISEILNCLPNENEEVVGIEDEYIKENFSNSLRFMLACVDSENRVTGVPDISTTLKDAIIEAAIKQRKQLLEAPLLASTSKSKAVAFEVTAKERAFQERKVDPQMIKVISGGDDHHQHIIECITNAHSRLIIHSTFINPSTIELFIEYLLACARKRVKIDILWGQTEPDETIKLQQYNQIIVAIEKFQQRINSEGLSTQINIHSTPTGSHSKFIICDDKYGFWSVTIGSCNWLSSGFNRFEASVKVTDTSFVADCLNITSELATGSLGVSNMLSRDLAIEASRLSKVIDNDHNKISNAVSVQLLTSREHHALIKQASDRVSDSFFICSHRFSFAADRPILTPLISAKKDNPNLSIKVAYGRTSGTMKNRDVRLLNKDLEKIGFDIIKADDPQIHAKFVVWDTKNLIISSLNWLSSSSKGHDFSELGVYLHGSSFGDEILNSFNAIYD</sequence>
<dbReference type="GO" id="GO:0006793">
    <property type="term" value="P:phosphorus metabolic process"/>
    <property type="evidence" value="ECO:0007669"/>
    <property type="project" value="UniProtKB-ARBA"/>
</dbReference>
<dbReference type="Pfam" id="PF13091">
    <property type="entry name" value="PLDc_2"/>
    <property type="match status" value="1"/>
</dbReference>
<dbReference type="InterPro" id="IPR036388">
    <property type="entry name" value="WH-like_DNA-bd_sf"/>
</dbReference>
<dbReference type="SUPFAM" id="SSF56024">
    <property type="entry name" value="Phospholipase D/nuclease"/>
    <property type="match status" value="2"/>
</dbReference>
<dbReference type="PROSITE" id="PS50035">
    <property type="entry name" value="PLD"/>
    <property type="match status" value="1"/>
</dbReference>
<proteinExistence type="predicted"/>
<evidence type="ECO:0000313" key="2">
    <source>
        <dbReference type="EMBL" id="XBV46729.1"/>
    </source>
</evidence>
<dbReference type="RefSeq" id="WP_350262029.1">
    <property type="nucleotide sequence ID" value="NZ_CP158293.1"/>
</dbReference>
<dbReference type="Gene3D" id="3.30.870.10">
    <property type="entry name" value="Endonuclease Chain A"/>
    <property type="match status" value="2"/>
</dbReference>
<dbReference type="CDD" id="cd09133">
    <property type="entry name" value="PLDc_unchar5"/>
    <property type="match status" value="1"/>
</dbReference>
<dbReference type="Gene3D" id="1.10.10.10">
    <property type="entry name" value="Winged helix-like DNA-binding domain superfamily/Winged helix DNA-binding domain"/>
    <property type="match status" value="1"/>
</dbReference>
<dbReference type="InterPro" id="IPR036390">
    <property type="entry name" value="WH_DNA-bd_sf"/>
</dbReference>
<dbReference type="AlphaFoldDB" id="A0AAU7U1P8"/>
<dbReference type="GO" id="GO:0003824">
    <property type="term" value="F:catalytic activity"/>
    <property type="evidence" value="ECO:0007669"/>
    <property type="project" value="InterPro"/>
</dbReference>
<dbReference type="EMBL" id="CP158293">
    <property type="protein sequence ID" value="XBV46729.1"/>
    <property type="molecule type" value="Genomic_DNA"/>
</dbReference>
<accession>A0AAU7U1P8</accession>
<reference evidence="2" key="1">
    <citation type="submission" date="2024-06" db="EMBL/GenBank/DDBJ databases">
        <title>Multiomics insights into the TNT degradation mechanism by Pantoea sp. BJ2 isolated from an ammunition destruction site.</title>
        <authorList>
            <person name="Luo J."/>
        </authorList>
    </citation>
    <scope>NUCLEOTIDE SEQUENCE</scope>
    <source>
        <strain evidence="2">BJ2</strain>
        <plasmid evidence="2">plasmindA</plasmid>
    </source>
</reference>
<dbReference type="SUPFAM" id="SSF46785">
    <property type="entry name" value="Winged helix' DNA-binding domain"/>
    <property type="match status" value="1"/>
</dbReference>
<evidence type="ECO:0000259" key="1">
    <source>
        <dbReference type="PROSITE" id="PS50035"/>
    </source>
</evidence>
<organism evidence="2">
    <name type="scientific">Pantoea sp. BJ2</name>
    <dbReference type="NCBI Taxonomy" id="3141322"/>
    <lineage>
        <taxon>Bacteria</taxon>
        <taxon>Pseudomonadati</taxon>
        <taxon>Pseudomonadota</taxon>
        <taxon>Gammaproteobacteria</taxon>
        <taxon>Enterobacterales</taxon>
        <taxon>Erwiniaceae</taxon>
        <taxon>Pantoea</taxon>
    </lineage>
</organism>
<keyword evidence="2" id="KW-0614">Plasmid</keyword>
<feature type="domain" description="PLD phosphodiesterase" evidence="1">
    <location>
        <begin position="377"/>
        <end position="403"/>
    </location>
</feature>
<protein>
    <submittedName>
        <fullName evidence="2">Phospholipase D-like domain-containing protein</fullName>
    </submittedName>
</protein>
<name>A0AAU7U1P8_9GAMM</name>